<dbReference type="Pfam" id="PF02807">
    <property type="entry name" value="ATP-gua_PtransN"/>
    <property type="match status" value="1"/>
</dbReference>
<comment type="similarity">
    <text evidence="2 17 19">Belongs to the ATP:guanido phosphotransferase family.</text>
</comment>
<comment type="caution">
    <text evidence="23">The sequence shown here is derived from an EMBL/GenBank/DDBJ whole genome shotgun (WGS) entry which is preliminary data.</text>
</comment>
<evidence type="ECO:0000256" key="11">
    <source>
        <dbReference type="ARBA" id="ARBA00023136"/>
    </source>
</evidence>
<evidence type="ECO:0000313" key="23">
    <source>
        <dbReference type="EMBL" id="KAJ1180190.1"/>
    </source>
</evidence>
<keyword evidence="4 18" id="KW-0808">Transferase</keyword>
<organism evidence="23 24">
    <name type="scientific">Pleurodeles waltl</name>
    <name type="common">Iberian ribbed newt</name>
    <dbReference type="NCBI Taxonomy" id="8319"/>
    <lineage>
        <taxon>Eukaryota</taxon>
        <taxon>Metazoa</taxon>
        <taxon>Chordata</taxon>
        <taxon>Craniata</taxon>
        <taxon>Vertebrata</taxon>
        <taxon>Euteleostomi</taxon>
        <taxon>Amphibia</taxon>
        <taxon>Batrachia</taxon>
        <taxon>Caudata</taxon>
        <taxon>Salamandroidea</taxon>
        <taxon>Salamandridae</taxon>
        <taxon>Pleurodelinae</taxon>
        <taxon>Pleurodeles</taxon>
    </lineage>
</organism>
<keyword evidence="11" id="KW-0472">Membrane</keyword>
<dbReference type="SUPFAM" id="SSF48034">
    <property type="entry name" value="Guanido kinase N-terminal domain"/>
    <property type="match status" value="1"/>
</dbReference>
<keyword evidence="6 18" id="KW-0418">Kinase</keyword>
<dbReference type="SUPFAM" id="SSF55931">
    <property type="entry name" value="Glutamine synthetase/guanido kinase"/>
    <property type="match status" value="1"/>
</dbReference>
<feature type="region of interest" description="Disordered" evidence="20">
    <location>
        <begin position="36"/>
        <end position="93"/>
    </location>
</feature>
<dbReference type="InterPro" id="IPR022414">
    <property type="entry name" value="ATP-guanido_PTrfase_cat"/>
</dbReference>
<dbReference type="PROSITE" id="PS00112">
    <property type="entry name" value="PHOSPHAGEN_KINASE"/>
    <property type="match status" value="1"/>
</dbReference>
<dbReference type="InterPro" id="IPR000749">
    <property type="entry name" value="ATP-guanido_PTrfase"/>
</dbReference>
<keyword evidence="5 18" id="KW-0547">Nucleotide-binding</keyword>
<comment type="subunit">
    <text evidence="13">Exists as an octamer composed of four MTCK homodimers.</text>
</comment>
<feature type="binding site" evidence="18">
    <location>
        <position position="398"/>
    </location>
    <ligand>
        <name>ATP</name>
        <dbReference type="ChEBI" id="CHEBI:30616"/>
    </ligand>
</feature>
<evidence type="ECO:0000256" key="4">
    <source>
        <dbReference type="ARBA" id="ARBA00022679"/>
    </source>
</evidence>
<evidence type="ECO:0000259" key="21">
    <source>
        <dbReference type="PROSITE" id="PS51509"/>
    </source>
</evidence>
<evidence type="ECO:0000256" key="17">
    <source>
        <dbReference type="PROSITE-ProRule" id="PRU00842"/>
    </source>
</evidence>
<dbReference type="Gene3D" id="3.30.590.10">
    <property type="entry name" value="Glutamine synthetase/guanido kinase, catalytic domain"/>
    <property type="match status" value="1"/>
</dbReference>
<dbReference type="GO" id="GO:0005743">
    <property type="term" value="C:mitochondrial inner membrane"/>
    <property type="evidence" value="ECO:0007669"/>
    <property type="project" value="UniProtKB-SubCell"/>
</dbReference>
<dbReference type="Gene3D" id="1.10.135.10">
    <property type="entry name" value="ATP:guanido phosphotransferase, N-terminal domain"/>
    <property type="match status" value="1"/>
</dbReference>
<evidence type="ECO:0000256" key="12">
    <source>
        <dbReference type="ARBA" id="ARBA00037274"/>
    </source>
</evidence>
<evidence type="ECO:0000256" key="7">
    <source>
        <dbReference type="ARBA" id="ARBA00022792"/>
    </source>
</evidence>
<dbReference type="PANTHER" id="PTHR11547">
    <property type="entry name" value="ARGININE OR CREATINE KINASE"/>
    <property type="match status" value="1"/>
</dbReference>
<dbReference type="PROSITE" id="PS51509">
    <property type="entry name" value="PHOSPHAGEN_KINASE_N"/>
    <property type="match status" value="1"/>
</dbReference>
<keyword evidence="7" id="KW-0999">Mitochondrion inner membrane</keyword>
<evidence type="ECO:0000256" key="1">
    <source>
        <dbReference type="ARBA" id="ARBA00004137"/>
    </source>
</evidence>
<evidence type="ECO:0000256" key="10">
    <source>
        <dbReference type="ARBA" id="ARBA00023128"/>
    </source>
</evidence>
<dbReference type="InterPro" id="IPR022415">
    <property type="entry name" value="ATP-guanido_PTrfase_AS"/>
</dbReference>
<evidence type="ECO:0000256" key="13">
    <source>
        <dbReference type="ARBA" id="ARBA00038753"/>
    </source>
</evidence>
<dbReference type="Pfam" id="PF00217">
    <property type="entry name" value="ATP-gua_Ptrans"/>
    <property type="match status" value="1"/>
</dbReference>
<proteinExistence type="inferred from homology"/>
<dbReference type="Proteomes" id="UP001066276">
    <property type="component" value="Chromosome 3_2"/>
</dbReference>
<evidence type="ECO:0000256" key="8">
    <source>
        <dbReference type="ARBA" id="ARBA00022840"/>
    </source>
</evidence>
<evidence type="ECO:0000256" key="15">
    <source>
        <dbReference type="ARBA" id="ARBA00041417"/>
    </source>
</evidence>
<reference evidence="23" key="1">
    <citation type="journal article" date="2022" name="bioRxiv">
        <title>Sequencing and chromosome-scale assembly of the giantPleurodeles waltlgenome.</title>
        <authorList>
            <person name="Brown T."/>
            <person name="Elewa A."/>
            <person name="Iarovenko S."/>
            <person name="Subramanian E."/>
            <person name="Araus A.J."/>
            <person name="Petzold A."/>
            <person name="Susuki M."/>
            <person name="Suzuki K.-i.T."/>
            <person name="Hayashi T."/>
            <person name="Toyoda A."/>
            <person name="Oliveira C."/>
            <person name="Osipova E."/>
            <person name="Leigh N.D."/>
            <person name="Simon A."/>
            <person name="Yun M.H."/>
        </authorList>
    </citation>
    <scope>NUCLEOTIDE SEQUENCE</scope>
    <source>
        <strain evidence="23">20211129_DDA</strain>
        <tissue evidence="23">Liver</tissue>
    </source>
</reference>
<feature type="binding site" evidence="18">
    <location>
        <begin position="454"/>
        <end position="458"/>
    </location>
    <ligand>
        <name>ATP</name>
        <dbReference type="ChEBI" id="CHEBI:30616"/>
    </ligand>
</feature>
<dbReference type="PANTHER" id="PTHR11547:SF24">
    <property type="entry name" value="CREATINE KINASE U-TYPE, MITOCHONDRIAL"/>
    <property type="match status" value="1"/>
</dbReference>
<dbReference type="CDD" id="cd00716">
    <property type="entry name" value="creatine_kinase_like"/>
    <property type="match status" value="1"/>
</dbReference>
<dbReference type="InterPro" id="IPR022413">
    <property type="entry name" value="ATP-guanido_PTrfase_N"/>
</dbReference>
<keyword evidence="10" id="KW-0496">Mitochondrion</keyword>
<evidence type="ECO:0000256" key="19">
    <source>
        <dbReference type="RuleBase" id="RU000505"/>
    </source>
</evidence>
<comment type="function">
    <text evidence="12">Reversibly catalyzes the transfer of phosphate between ATP and various phosphogens (e.g. creatine phosphate). Creatine kinase isoenzymes play a central role in energy transduction in tissues with large, fluctuating energy demands, such as skeletal muscle, heart, brain and spermatozoa.</text>
</comment>
<keyword evidence="8 18" id="KW-0067">ATP-binding</keyword>
<dbReference type="InterPro" id="IPR036802">
    <property type="entry name" value="ATP-guanido_PTrfase_N_sf"/>
</dbReference>
<evidence type="ECO:0000256" key="2">
    <source>
        <dbReference type="ARBA" id="ARBA00006798"/>
    </source>
</evidence>
<dbReference type="GO" id="GO:0005524">
    <property type="term" value="F:ATP binding"/>
    <property type="evidence" value="ECO:0007669"/>
    <property type="project" value="UniProtKB-UniRule"/>
</dbReference>
<feature type="binding site" evidence="18">
    <location>
        <begin position="482"/>
        <end position="487"/>
    </location>
    <ligand>
        <name>ATP</name>
        <dbReference type="ChEBI" id="CHEBI:30616"/>
    </ligand>
</feature>
<accession>A0AAV7TTW7</accession>
<evidence type="ECO:0000256" key="14">
    <source>
        <dbReference type="ARBA" id="ARBA00039465"/>
    </source>
</evidence>
<evidence type="ECO:0000259" key="22">
    <source>
        <dbReference type="PROSITE" id="PS51510"/>
    </source>
</evidence>
<dbReference type="GO" id="GO:0004111">
    <property type="term" value="F:creatine kinase activity"/>
    <property type="evidence" value="ECO:0007669"/>
    <property type="project" value="UniProtKB-EC"/>
</dbReference>
<evidence type="ECO:0000256" key="18">
    <source>
        <dbReference type="PROSITE-ProRule" id="PRU00843"/>
    </source>
</evidence>
<feature type="domain" description="Phosphagen kinase C-terminal" evidence="22">
    <location>
        <begin position="287"/>
        <end position="529"/>
    </location>
</feature>
<feature type="binding site" evidence="18">
    <location>
        <position position="353"/>
    </location>
    <ligand>
        <name>ATP</name>
        <dbReference type="ChEBI" id="CHEBI:30616"/>
    </ligand>
</feature>
<dbReference type="GO" id="GO:0046314">
    <property type="term" value="P:phosphocreatine biosynthetic process"/>
    <property type="evidence" value="ECO:0007669"/>
    <property type="project" value="InterPro"/>
</dbReference>
<feature type="domain" description="Phosphagen kinase N-terminal" evidence="21">
    <location>
        <begin position="174"/>
        <end position="260"/>
    </location>
</feature>
<dbReference type="EC" id="2.7.3.2" evidence="3"/>
<sequence>MQPASPVYSQCMCTVTRAYLILRVKQCTSGLLPAVTPRRSSEHLPGSLDSRVWPPVGAGRRAEVDGSDEVESGPAPSAVGSPESPGFWLPDSQENRATRTSSAVLRGPVCLQVSPCPLACAAEPIAASMASTFSRVLSSRRSAGFLAIVGAGTVATGYLLSRDKVSAESERRRRLYPASAEYPDLRKHNNCMASNLTPSIYAKLCDKSTPNGWTLDQCIQTGVDNPGHPFIKTVGMVAGDEETYEVFAAIFDPVIQERHNGYNPQTMKHPTDLDASKLKSGYFDERYVLSSRVRTGRSIRGLSLPPACTRAERREVEKVTVDALNGLTGDLAGRYYRLSDMTDAEQQRLIDDHFLFDKPVSPLLLSAGMARDWPDARGIWHNNEKTFLIWINEEDHTRVISMEKGGNMKRVFERFCRGLKEVERLIQEKGWEFMWNERMGYILTCPSNLGTGLRAGVHVKLPMLSKDPRFPKILENLRLQKRGTGGVDTAAVGSTFDISNLDRLGKSEVELVQVVVDGVNYLIDCERRLEKGQDIRIPSPISQFKH</sequence>
<dbReference type="PROSITE" id="PS51510">
    <property type="entry name" value="PHOSPHAGEN_KINASE_C"/>
    <property type="match status" value="1"/>
</dbReference>
<feature type="binding site" evidence="18">
    <location>
        <begin position="290"/>
        <end position="294"/>
    </location>
    <ligand>
        <name>ATP</name>
        <dbReference type="ChEBI" id="CHEBI:30616"/>
    </ligand>
</feature>
<evidence type="ECO:0000256" key="20">
    <source>
        <dbReference type="SAM" id="MobiDB-lite"/>
    </source>
</evidence>
<dbReference type="FunFam" id="3.30.590.10:FF:000002">
    <property type="entry name" value="Creatine kinase S-type, mitochondrial"/>
    <property type="match status" value="1"/>
</dbReference>
<name>A0AAV7TTW7_PLEWA</name>
<keyword evidence="24" id="KW-1185">Reference proteome</keyword>
<dbReference type="EMBL" id="JANPWB010000006">
    <property type="protein sequence ID" value="KAJ1180190.1"/>
    <property type="molecule type" value="Genomic_DNA"/>
</dbReference>
<keyword evidence="9" id="KW-0809">Transit peptide</keyword>
<evidence type="ECO:0000256" key="5">
    <source>
        <dbReference type="ARBA" id="ARBA00022741"/>
    </source>
</evidence>
<dbReference type="InterPro" id="IPR014746">
    <property type="entry name" value="Gln_synth/guanido_kin_cat_dom"/>
</dbReference>
<dbReference type="FunFam" id="1.10.135.10:FF:000002">
    <property type="entry name" value="creatine kinase S-type, mitochondrial"/>
    <property type="match status" value="1"/>
</dbReference>
<evidence type="ECO:0000313" key="24">
    <source>
        <dbReference type="Proteomes" id="UP001066276"/>
    </source>
</evidence>
<gene>
    <name evidence="23" type="ORF">NDU88_005413</name>
</gene>
<dbReference type="AlphaFoldDB" id="A0AAV7TTW7"/>
<evidence type="ECO:0000256" key="16">
    <source>
        <dbReference type="ARBA" id="ARBA00041802"/>
    </source>
</evidence>
<evidence type="ECO:0000256" key="6">
    <source>
        <dbReference type="ARBA" id="ARBA00022777"/>
    </source>
</evidence>
<evidence type="ECO:0000256" key="9">
    <source>
        <dbReference type="ARBA" id="ARBA00022946"/>
    </source>
</evidence>
<evidence type="ECO:0000256" key="3">
    <source>
        <dbReference type="ARBA" id="ARBA00012231"/>
    </source>
</evidence>
<comment type="subcellular location">
    <subcellularLocation>
        <location evidence="1">Mitochondrion inner membrane</location>
        <topology evidence="1">Peripheral membrane protein</topology>
        <orientation evidence="1">Intermembrane side</orientation>
    </subcellularLocation>
</comment>
<protein>
    <recommendedName>
        <fullName evidence="14">Creatine kinase U-type, mitochondrial</fullName>
        <ecNumber evidence="3">2.7.3.2</ecNumber>
    </recommendedName>
    <alternativeName>
        <fullName evidence="15">Acidic-type mitochondrial creatine kinase</fullName>
    </alternativeName>
    <alternativeName>
        <fullName evidence="16">Ubiquitous mitochondrial creatine kinase</fullName>
    </alternativeName>
</protein>